<name>A0AAQ3P885_VIGMU</name>
<evidence type="ECO:0000256" key="2">
    <source>
        <dbReference type="SAM" id="MobiDB-lite"/>
    </source>
</evidence>
<dbReference type="CDD" id="cd09272">
    <property type="entry name" value="RNase_HI_RT_Ty1"/>
    <property type="match status" value="1"/>
</dbReference>
<keyword evidence="1" id="KW-0064">Aspartyl protease</keyword>
<proteinExistence type="predicted"/>
<keyword evidence="7" id="KW-1185">Reference proteome</keyword>
<keyword evidence="1" id="KW-0378">Hydrolase</keyword>
<reference evidence="6 7" key="1">
    <citation type="journal article" date="2023" name="Life. Sci Alliance">
        <title>Evolutionary insights into 3D genome organization and epigenetic landscape of Vigna mungo.</title>
        <authorList>
            <person name="Junaid A."/>
            <person name="Singh B."/>
            <person name="Bhatia S."/>
        </authorList>
    </citation>
    <scope>NUCLEOTIDE SEQUENCE [LARGE SCALE GENOMIC DNA]</scope>
    <source>
        <strain evidence="6">Urdbean</strain>
    </source>
</reference>
<feature type="compositionally biased region" description="Polar residues" evidence="2">
    <location>
        <begin position="380"/>
        <end position="389"/>
    </location>
</feature>
<dbReference type="Pfam" id="PF13976">
    <property type="entry name" value="gag_pre-integrs"/>
    <property type="match status" value="1"/>
</dbReference>
<feature type="domain" description="Reverse transcriptase Ty1/copia-type" evidence="3">
    <location>
        <begin position="483"/>
        <end position="715"/>
    </location>
</feature>
<dbReference type="InterPro" id="IPR043502">
    <property type="entry name" value="DNA/RNA_pol_sf"/>
</dbReference>
<evidence type="ECO:0000313" key="6">
    <source>
        <dbReference type="EMBL" id="WVZ22850.1"/>
    </source>
</evidence>
<accession>A0AAQ3P885</accession>
<dbReference type="PANTHER" id="PTHR11439">
    <property type="entry name" value="GAG-POL-RELATED RETROTRANSPOSON"/>
    <property type="match status" value="1"/>
</dbReference>
<dbReference type="Pfam" id="PF07727">
    <property type="entry name" value="RVT_2"/>
    <property type="match status" value="1"/>
</dbReference>
<dbReference type="Proteomes" id="UP001374535">
    <property type="component" value="Chromosome 1"/>
</dbReference>
<dbReference type="EMBL" id="CP144700">
    <property type="protein sequence ID" value="WVZ22850.1"/>
    <property type="molecule type" value="Genomic_DNA"/>
</dbReference>
<dbReference type="AlphaFoldDB" id="A0AAQ3P885"/>
<dbReference type="GO" id="GO:0004190">
    <property type="term" value="F:aspartic-type endopeptidase activity"/>
    <property type="evidence" value="ECO:0007669"/>
    <property type="project" value="UniProtKB-KW"/>
</dbReference>
<feature type="domain" description="Retrovirus-related Pol polyprotein from transposon TNT 1-94-like beta-barrel" evidence="5">
    <location>
        <begin position="77"/>
        <end position="151"/>
    </location>
</feature>
<evidence type="ECO:0000259" key="5">
    <source>
        <dbReference type="Pfam" id="PF22936"/>
    </source>
</evidence>
<feature type="domain" description="GAG-pre-integrase" evidence="4">
    <location>
        <begin position="201"/>
        <end position="259"/>
    </location>
</feature>
<sequence length="957" mass="107477">MFIRGKGKDDFLTGASVQLAETDASVTTPAFNKEQMEILQRLISGNHSTTPSVQANTVMHENSEHKALLTSADNLSWIVDSGASDHMTGNSSLFSTLNSCNSSATVTIADGSKSPIKGVRTVKLSEKLTLTQVFYIPDLKCNLLSVSKLNKDLKCLTVFESNLCLFQERESGTTIGCAKLINGLYHFYANKPSHHPHPRESISPSYPCCFSLNKIGDVMLLHYRSSHPNFGYLKHLFPNLFINKKVDDFFCEVCQLSKHPRASYIPLPYVASKPFSKIHCDIWEASEVSSISGGRWFLILADDHTRLWEKQNHVEPSILSSVFPTPIPLPTTEPSQISRQFDAASPITTSLSIPIIPTTSQSNVPNTSPCPTEEDKARSHIQSEFLTSDTEQREKQPGTINSSQVPNFNDTNMDLPIALRKPSRSCGPYWMEHYIYYGNLSDSHHAFVSSLDAIQIPQSIEEALSVTEWKQAVQVEMKALEKNNTWELTTLPPGKKAVGCRWLFTIKHNADRTVDRLKARLVAKGYTQTYGLDYSETFAPVAKLNTICVILSLAANLDWSLHQFDVKNAFLNGDLEEEVFMCIPPGFTTQQNQGKCQSPRAWFYKFTKVLKQNHYSQSLADHTLFTKHSSSGKCTILSVYVDDIVITGDDVEDIARLKTLLAAEFEIKDLGQLRYFLGMEVARSKQGISGSQRKYTMDLLKETSMINCKPIDTPMDPNHKLYSRTTEAGVDRTRYQKLVGKLIYLAHTRPDIGFAVSMVSCFMNNPSETHMEAVMRILRYLKSAPSLGLLFRKSDRRGVEVFTDADWTGSLIDRKSTSGMCTFVWGNLVTWRSKKQTVVARSSAEAELRSLANGVCEELWIRRLLGDMKISISGPIRLNCDNQSTLSIAKDPVQHDRTKHIEIDKHFINDHIESKQISLIFVPSKHQVADVLTKPLPHVNFTDMTSMLNLVNIYDQV</sequence>
<dbReference type="InterPro" id="IPR054722">
    <property type="entry name" value="PolX-like_BBD"/>
</dbReference>
<evidence type="ECO:0000259" key="3">
    <source>
        <dbReference type="Pfam" id="PF07727"/>
    </source>
</evidence>
<protein>
    <recommendedName>
        <fullName evidence="8">Retrovirus-related Pol polyprotein from transposon TNT 1-94</fullName>
    </recommendedName>
</protein>
<feature type="region of interest" description="Disordered" evidence="2">
    <location>
        <begin position="356"/>
        <end position="408"/>
    </location>
</feature>
<dbReference type="InterPro" id="IPR025724">
    <property type="entry name" value="GAG-pre-integrase_dom"/>
</dbReference>
<evidence type="ECO:0008006" key="8">
    <source>
        <dbReference type="Google" id="ProtNLM"/>
    </source>
</evidence>
<dbReference type="InterPro" id="IPR013103">
    <property type="entry name" value="RVT_2"/>
</dbReference>
<dbReference type="PANTHER" id="PTHR11439:SF463">
    <property type="entry name" value="REVERSE TRANSCRIPTASE TY1_COPIA-TYPE DOMAIN-CONTAINING PROTEIN"/>
    <property type="match status" value="1"/>
</dbReference>
<feature type="compositionally biased region" description="Polar residues" evidence="2">
    <location>
        <begin position="398"/>
        <end position="408"/>
    </location>
</feature>
<dbReference type="SUPFAM" id="SSF56672">
    <property type="entry name" value="DNA/RNA polymerases"/>
    <property type="match status" value="1"/>
</dbReference>
<evidence type="ECO:0000256" key="1">
    <source>
        <dbReference type="ARBA" id="ARBA00022750"/>
    </source>
</evidence>
<keyword evidence="1" id="KW-0645">Protease</keyword>
<dbReference type="Pfam" id="PF22936">
    <property type="entry name" value="Pol_BBD"/>
    <property type="match status" value="1"/>
</dbReference>
<gene>
    <name evidence="6" type="ORF">V8G54_001394</name>
</gene>
<evidence type="ECO:0000259" key="4">
    <source>
        <dbReference type="Pfam" id="PF13976"/>
    </source>
</evidence>
<organism evidence="6 7">
    <name type="scientific">Vigna mungo</name>
    <name type="common">Black gram</name>
    <name type="synonym">Phaseolus mungo</name>
    <dbReference type="NCBI Taxonomy" id="3915"/>
    <lineage>
        <taxon>Eukaryota</taxon>
        <taxon>Viridiplantae</taxon>
        <taxon>Streptophyta</taxon>
        <taxon>Embryophyta</taxon>
        <taxon>Tracheophyta</taxon>
        <taxon>Spermatophyta</taxon>
        <taxon>Magnoliopsida</taxon>
        <taxon>eudicotyledons</taxon>
        <taxon>Gunneridae</taxon>
        <taxon>Pentapetalae</taxon>
        <taxon>rosids</taxon>
        <taxon>fabids</taxon>
        <taxon>Fabales</taxon>
        <taxon>Fabaceae</taxon>
        <taxon>Papilionoideae</taxon>
        <taxon>50 kb inversion clade</taxon>
        <taxon>NPAAA clade</taxon>
        <taxon>indigoferoid/millettioid clade</taxon>
        <taxon>Phaseoleae</taxon>
        <taxon>Vigna</taxon>
    </lineage>
</organism>
<evidence type="ECO:0000313" key="7">
    <source>
        <dbReference type="Proteomes" id="UP001374535"/>
    </source>
</evidence>
<feature type="compositionally biased region" description="Polar residues" evidence="2">
    <location>
        <begin position="361"/>
        <end position="370"/>
    </location>
</feature>